<dbReference type="AlphaFoldDB" id="A0A4R6VAE3"/>
<dbReference type="PROSITE" id="PS51819">
    <property type="entry name" value="VOC"/>
    <property type="match status" value="1"/>
</dbReference>
<keyword evidence="2" id="KW-0223">Dioxygenase</keyword>
<evidence type="ECO:0000313" key="3">
    <source>
        <dbReference type="Proteomes" id="UP000295705"/>
    </source>
</evidence>
<dbReference type="GO" id="GO:0016829">
    <property type="term" value="F:lyase activity"/>
    <property type="evidence" value="ECO:0007669"/>
    <property type="project" value="UniProtKB-KW"/>
</dbReference>
<dbReference type="RefSeq" id="WP_133827456.1">
    <property type="nucleotide sequence ID" value="NZ_BAABHR010000002.1"/>
</dbReference>
<comment type="caution">
    <text evidence="2">The sequence shown here is derived from an EMBL/GenBank/DDBJ whole genome shotgun (WGS) entry which is preliminary data.</text>
</comment>
<feature type="domain" description="VOC" evidence="1">
    <location>
        <begin position="7"/>
        <end position="128"/>
    </location>
</feature>
<dbReference type="GO" id="GO:0051213">
    <property type="term" value="F:dioxygenase activity"/>
    <property type="evidence" value="ECO:0007669"/>
    <property type="project" value="UniProtKB-KW"/>
</dbReference>
<dbReference type="OrthoDB" id="317332at2"/>
<gene>
    <name evidence="2" type="ORF">EV188_104382</name>
</gene>
<proteinExistence type="predicted"/>
<dbReference type="Proteomes" id="UP000295705">
    <property type="component" value="Unassembled WGS sequence"/>
</dbReference>
<reference evidence="2 3" key="1">
    <citation type="submission" date="2019-03" db="EMBL/GenBank/DDBJ databases">
        <title>Genomic Encyclopedia of Type Strains, Phase IV (KMG-IV): sequencing the most valuable type-strain genomes for metagenomic binning, comparative biology and taxonomic classification.</title>
        <authorList>
            <person name="Goeker M."/>
        </authorList>
    </citation>
    <scope>NUCLEOTIDE SEQUENCE [LARGE SCALE GENOMIC DNA]</scope>
    <source>
        <strain evidence="2 3">DSM 45775</strain>
    </source>
</reference>
<dbReference type="InterPro" id="IPR029068">
    <property type="entry name" value="Glyas_Bleomycin-R_OHBP_Dase"/>
</dbReference>
<dbReference type="Gene3D" id="3.10.180.10">
    <property type="entry name" value="2,3-Dihydroxybiphenyl 1,2-Dioxygenase, domain 1"/>
    <property type="match status" value="1"/>
</dbReference>
<organism evidence="2 3">
    <name type="scientific">Actinomycetospora succinea</name>
    <dbReference type="NCBI Taxonomy" id="663603"/>
    <lineage>
        <taxon>Bacteria</taxon>
        <taxon>Bacillati</taxon>
        <taxon>Actinomycetota</taxon>
        <taxon>Actinomycetes</taxon>
        <taxon>Pseudonocardiales</taxon>
        <taxon>Pseudonocardiaceae</taxon>
        <taxon>Actinomycetospora</taxon>
    </lineage>
</organism>
<keyword evidence="2" id="KW-0560">Oxidoreductase</keyword>
<evidence type="ECO:0000259" key="1">
    <source>
        <dbReference type="PROSITE" id="PS51819"/>
    </source>
</evidence>
<dbReference type="EMBL" id="SNYO01000004">
    <property type="protein sequence ID" value="TDQ58635.1"/>
    <property type="molecule type" value="Genomic_DNA"/>
</dbReference>
<dbReference type="InterPro" id="IPR004360">
    <property type="entry name" value="Glyas_Fos-R_dOase_dom"/>
</dbReference>
<dbReference type="SUPFAM" id="SSF54593">
    <property type="entry name" value="Glyoxalase/Bleomycin resistance protein/Dihydroxybiphenyl dioxygenase"/>
    <property type="match status" value="1"/>
</dbReference>
<sequence length="156" mass="16900">MSAQVDGILQVKLPVTDLSRSVPWYCAVLGLRLWMEFVEDGELCGAGLIDDEAGFTLALRDRRATISGPDLRGFDVVALRPRSFAALEQLVARCDELGVGHSGIRGTPDGSYLDVPDPDGTVLRFYHYTGPTTGFTGMEMRDGAFVGTYDTPRSPA</sequence>
<accession>A0A4R6VAE3</accession>
<evidence type="ECO:0000313" key="2">
    <source>
        <dbReference type="EMBL" id="TDQ58635.1"/>
    </source>
</evidence>
<dbReference type="InterPro" id="IPR037523">
    <property type="entry name" value="VOC_core"/>
</dbReference>
<dbReference type="Pfam" id="PF00903">
    <property type="entry name" value="Glyoxalase"/>
    <property type="match status" value="1"/>
</dbReference>
<keyword evidence="3" id="KW-1185">Reference proteome</keyword>
<protein>
    <submittedName>
        <fullName evidence="2">Catechol 2,3-dioxygenase-like lactoylglutathione lyase family enzyme</fullName>
    </submittedName>
</protein>
<name>A0A4R6VAE3_9PSEU</name>
<keyword evidence="2" id="KW-0456">Lyase</keyword>